<dbReference type="GO" id="GO:0005829">
    <property type="term" value="C:cytosol"/>
    <property type="evidence" value="ECO:0007669"/>
    <property type="project" value="TreeGrafter"/>
</dbReference>
<dbReference type="SUPFAM" id="SSF56784">
    <property type="entry name" value="HAD-like"/>
    <property type="match status" value="1"/>
</dbReference>
<evidence type="ECO:0000256" key="2">
    <source>
        <dbReference type="ARBA" id="ARBA00034778"/>
    </source>
</evidence>
<dbReference type="GO" id="GO:0016791">
    <property type="term" value="F:phosphatase activity"/>
    <property type="evidence" value="ECO:0007669"/>
    <property type="project" value="TreeGrafter"/>
</dbReference>
<dbReference type="EMBL" id="CP030140">
    <property type="protein sequence ID" value="AWX69400.1"/>
    <property type="molecule type" value="Genomic_DNA"/>
</dbReference>
<organism evidence="3 4">
    <name type="scientific">[Mycoplasma] anseris</name>
    <dbReference type="NCBI Taxonomy" id="92400"/>
    <lineage>
        <taxon>Bacteria</taxon>
        <taxon>Bacillati</taxon>
        <taxon>Mycoplasmatota</taxon>
        <taxon>Mycoplasmoidales</taxon>
        <taxon>Metamycoplasmataceae</taxon>
        <taxon>Metamycoplasma</taxon>
    </lineage>
</organism>
<evidence type="ECO:0000256" key="1">
    <source>
        <dbReference type="ARBA" id="ARBA00001946"/>
    </source>
</evidence>
<protein>
    <submittedName>
        <fullName evidence="3">Cof-type HAD-IIB family hydrolase</fullName>
    </submittedName>
</protein>
<dbReference type="Pfam" id="PF08282">
    <property type="entry name" value="Hydrolase_3"/>
    <property type="match status" value="1"/>
</dbReference>
<dbReference type="InterPro" id="IPR023214">
    <property type="entry name" value="HAD_sf"/>
</dbReference>
<keyword evidence="4" id="KW-1185">Reference proteome</keyword>
<accession>A0A2Z4NCW8</accession>
<dbReference type="PANTHER" id="PTHR10000">
    <property type="entry name" value="PHOSPHOSERINE PHOSPHATASE"/>
    <property type="match status" value="1"/>
</dbReference>
<dbReference type="RefSeq" id="WP_033179017.1">
    <property type="nucleotide sequence ID" value="NZ_CP030140.1"/>
</dbReference>
<comment type="cofactor">
    <cofactor evidence="1">
        <name>Mg(2+)</name>
        <dbReference type="ChEBI" id="CHEBI:18420"/>
    </cofactor>
</comment>
<dbReference type="InterPro" id="IPR036412">
    <property type="entry name" value="HAD-like_sf"/>
</dbReference>
<dbReference type="GO" id="GO:0000287">
    <property type="term" value="F:magnesium ion binding"/>
    <property type="evidence" value="ECO:0007669"/>
    <property type="project" value="TreeGrafter"/>
</dbReference>
<gene>
    <name evidence="3" type="ORF">DP065_01360</name>
</gene>
<dbReference type="AlphaFoldDB" id="A0A2Z4NCW8"/>
<evidence type="ECO:0000313" key="3">
    <source>
        <dbReference type="EMBL" id="AWX69400.1"/>
    </source>
</evidence>
<dbReference type="Proteomes" id="UP000250218">
    <property type="component" value="Chromosome"/>
</dbReference>
<dbReference type="KEGG" id="mane:DP065_01360"/>
<dbReference type="InterPro" id="IPR000150">
    <property type="entry name" value="Cof"/>
</dbReference>
<dbReference type="PANTHER" id="PTHR10000:SF8">
    <property type="entry name" value="HAD SUPERFAMILY HYDROLASE-LIKE, TYPE 3"/>
    <property type="match status" value="1"/>
</dbReference>
<dbReference type="Gene3D" id="3.30.1240.10">
    <property type="match status" value="1"/>
</dbReference>
<dbReference type="NCBIfam" id="TIGR00099">
    <property type="entry name" value="Cof-subfamily"/>
    <property type="match status" value="1"/>
</dbReference>
<comment type="similarity">
    <text evidence="2">Belongs to the HAD-like hydrolase superfamily. Cof family.</text>
</comment>
<sequence>MKLNFQPKAYFIDLDGTTLDCPKTEARISEENINAIRTLNDKNIPVVIATGRSNSPFVMDLAKKFNSPFVICQNGGIIVNQHNNVLKTNEMQKDTVLEIIEILKEEKMCFIINSGDTIYGPTTKIKMIRPWAKKMNTYTYEEIPQITNSTKILTFGKNKKGILKLRDRLAKKFINISQHVVSRGYSIEINDENATKGIADRFVCQLLNINPNQAVHVGDSGNDTTSINHIGAFICMKNGLKNIRRQAHLIGPHYKKAGIAKLFKELNSI</sequence>
<dbReference type="Gene3D" id="3.40.50.1000">
    <property type="entry name" value="HAD superfamily/HAD-like"/>
    <property type="match status" value="1"/>
</dbReference>
<name>A0A2Z4NCW8_9BACT</name>
<proteinExistence type="inferred from homology"/>
<keyword evidence="3" id="KW-0378">Hydrolase</keyword>
<evidence type="ECO:0000313" key="4">
    <source>
        <dbReference type="Proteomes" id="UP000250218"/>
    </source>
</evidence>
<dbReference type="NCBIfam" id="TIGR01484">
    <property type="entry name" value="HAD-SF-IIB"/>
    <property type="match status" value="1"/>
</dbReference>
<dbReference type="InterPro" id="IPR006379">
    <property type="entry name" value="HAD-SF_hydro_IIB"/>
</dbReference>
<reference evidence="4" key="1">
    <citation type="submission" date="2018-06" db="EMBL/GenBank/DDBJ databases">
        <title>Complete genome sequences of Mycoplasma anatis, M. anseris and M. cloacale type strains.</title>
        <authorList>
            <person name="Grozner D."/>
            <person name="Forro B."/>
            <person name="Sulyok K.M."/>
            <person name="Marton S."/>
            <person name="Kreizinger Z."/>
            <person name="Banyai K."/>
            <person name="Gyuranecz M."/>
        </authorList>
    </citation>
    <scope>NUCLEOTIDE SEQUENCE [LARGE SCALE GENOMIC DNA]</scope>
    <source>
        <strain evidence="4">ATCC 49234</strain>
    </source>
</reference>